<gene>
    <name evidence="1" type="ORF">TNIN_457051</name>
</gene>
<organism evidence="1 2">
    <name type="scientific">Trichonephila inaurata madagascariensis</name>
    <dbReference type="NCBI Taxonomy" id="2747483"/>
    <lineage>
        <taxon>Eukaryota</taxon>
        <taxon>Metazoa</taxon>
        <taxon>Ecdysozoa</taxon>
        <taxon>Arthropoda</taxon>
        <taxon>Chelicerata</taxon>
        <taxon>Arachnida</taxon>
        <taxon>Araneae</taxon>
        <taxon>Araneomorphae</taxon>
        <taxon>Entelegynae</taxon>
        <taxon>Araneoidea</taxon>
        <taxon>Nephilidae</taxon>
        <taxon>Trichonephila</taxon>
        <taxon>Trichonephila inaurata</taxon>
    </lineage>
</organism>
<evidence type="ECO:0000313" key="1">
    <source>
        <dbReference type="EMBL" id="GFY64833.1"/>
    </source>
</evidence>
<sequence>MRQCSIRPNAGAASGSADWKSPCGIAPGLLFRKVPASKYGKDLPWHSQGLFPTLFPPGNTGLMLGVFLANWDSWPLLAASSD</sequence>
<dbReference type="EMBL" id="BMAV01015420">
    <property type="protein sequence ID" value="GFY64833.1"/>
    <property type="molecule type" value="Genomic_DNA"/>
</dbReference>
<protein>
    <submittedName>
        <fullName evidence="1">Uncharacterized protein</fullName>
    </submittedName>
</protein>
<proteinExistence type="predicted"/>
<accession>A0A8X7CD09</accession>
<comment type="caution">
    <text evidence="1">The sequence shown here is derived from an EMBL/GenBank/DDBJ whole genome shotgun (WGS) entry which is preliminary data.</text>
</comment>
<evidence type="ECO:0000313" key="2">
    <source>
        <dbReference type="Proteomes" id="UP000886998"/>
    </source>
</evidence>
<dbReference type="AlphaFoldDB" id="A0A8X7CD09"/>
<dbReference type="Proteomes" id="UP000886998">
    <property type="component" value="Unassembled WGS sequence"/>
</dbReference>
<reference evidence="1" key="1">
    <citation type="submission" date="2020-08" db="EMBL/GenBank/DDBJ databases">
        <title>Multicomponent nature underlies the extraordinary mechanical properties of spider dragline silk.</title>
        <authorList>
            <person name="Kono N."/>
            <person name="Nakamura H."/>
            <person name="Mori M."/>
            <person name="Yoshida Y."/>
            <person name="Ohtoshi R."/>
            <person name="Malay A.D."/>
            <person name="Moran D.A.P."/>
            <person name="Tomita M."/>
            <person name="Numata K."/>
            <person name="Arakawa K."/>
        </authorList>
    </citation>
    <scope>NUCLEOTIDE SEQUENCE</scope>
</reference>
<keyword evidence="2" id="KW-1185">Reference proteome</keyword>
<name>A0A8X7CD09_9ARAC</name>